<feature type="coiled-coil region" evidence="17">
    <location>
        <begin position="99"/>
        <end position="126"/>
    </location>
</feature>
<evidence type="ECO:0000313" key="29">
    <source>
        <dbReference type="Proteomes" id="UP000305840"/>
    </source>
</evidence>
<evidence type="ECO:0000313" key="19">
    <source>
        <dbReference type="EMBL" id="PMK43352.1"/>
    </source>
</evidence>
<dbReference type="InterPro" id="IPR050059">
    <property type="entry name" value="ATP_synthase_B_chain"/>
</dbReference>
<comment type="function">
    <text evidence="11 15">F(1)F(0) ATP synthase produces ATP from ADP in the presence of a proton or sodium gradient. F-type ATPases consist of two structural domains, F(1) containing the extramembraneous catalytic core and F(0) containing the membrane proton channel, linked together by a central stalk and a peripheral stalk. During catalysis, ATP synthesis in the catalytic domain of F(1) is coupled via a rotary mechanism of the central stalk subunits to proton translocation.</text>
</comment>
<evidence type="ECO:0000313" key="23">
    <source>
        <dbReference type="EMBL" id="TKG09164.1"/>
    </source>
</evidence>
<evidence type="ECO:0000256" key="17">
    <source>
        <dbReference type="SAM" id="Coils"/>
    </source>
</evidence>
<dbReference type="NCBIfam" id="NF004411">
    <property type="entry name" value="PRK05759.1-2"/>
    <property type="match status" value="1"/>
</dbReference>
<dbReference type="EMBL" id="MCYL01000024">
    <property type="protein sequence ID" value="PML55106.1"/>
    <property type="molecule type" value="Genomic_DNA"/>
</dbReference>
<comment type="subunit">
    <text evidence="15">F-type ATPases have 2 components, F(1) - the catalytic core - and F(0) - the membrane proton channel. F(1) has five subunits: alpha(3), beta(3), gamma(1), delta(1), epsilon(1). F(0) has three main subunits: a(1), b(2) and c(10-14). The alpha and beta chains form an alternating ring which encloses part of the gamma chain. F(1) is attached to F(0) by a central stalk formed by the gamma and epsilon chains, while a peripheral stalk is formed by the delta and b chains.</text>
</comment>
<evidence type="ECO:0000256" key="9">
    <source>
        <dbReference type="ARBA" id="ARBA00023136"/>
    </source>
</evidence>
<comment type="subcellular location">
    <subcellularLocation>
        <location evidence="15">Cell membrane</location>
        <topology evidence="15">Single-pass membrane protein</topology>
    </subcellularLocation>
    <subcellularLocation>
        <location evidence="14">Endomembrane system</location>
        <topology evidence="14">Single-pass membrane protein</topology>
    </subcellularLocation>
</comment>
<evidence type="ECO:0000256" key="16">
    <source>
        <dbReference type="RuleBase" id="RU003848"/>
    </source>
</evidence>
<dbReference type="EMBL" id="SYVO01000033">
    <property type="protein sequence ID" value="TKG09164.1"/>
    <property type="molecule type" value="Genomic_DNA"/>
</dbReference>
<dbReference type="Proteomes" id="UP000239763">
    <property type="component" value="Unassembled WGS sequence"/>
</dbReference>
<dbReference type="NCBIfam" id="TIGR01144">
    <property type="entry name" value="ATP_synt_b"/>
    <property type="match status" value="1"/>
</dbReference>
<name>A0A0L1LA57_9VIBR</name>
<keyword evidence="10 15" id="KW-0066">ATP synthesis</keyword>
<evidence type="ECO:0000313" key="28">
    <source>
        <dbReference type="Proteomes" id="UP000239763"/>
    </source>
</evidence>
<evidence type="ECO:0000313" key="25">
    <source>
        <dbReference type="Proteomes" id="UP000235406"/>
    </source>
</evidence>
<dbReference type="Proteomes" id="UP000235554">
    <property type="component" value="Unassembled WGS sequence"/>
</dbReference>
<dbReference type="InterPro" id="IPR002146">
    <property type="entry name" value="ATP_synth_b/b'su_bac/chlpt"/>
</dbReference>
<evidence type="ECO:0000256" key="5">
    <source>
        <dbReference type="ARBA" id="ARBA00022692"/>
    </source>
</evidence>
<evidence type="ECO:0000313" key="20">
    <source>
        <dbReference type="EMBL" id="PML55106.1"/>
    </source>
</evidence>
<evidence type="ECO:0000256" key="8">
    <source>
        <dbReference type="ARBA" id="ARBA00023065"/>
    </source>
</evidence>
<evidence type="ECO:0000256" key="1">
    <source>
        <dbReference type="ARBA" id="ARBA00005513"/>
    </source>
</evidence>
<evidence type="ECO:0000313" key="24">
    <source>
        <dbReference type="Proteomes" id="UP000235385"/>
    </source>
</evidence>
<comment type="caution">
    <text evidence="20">The sequence shown here is derived from an EMBL/GenBank/DDBJ whole genome shotgun (WGS) entry which is preliminary data.</text>
</comment>
<dbReference type="CDD" id="cd06503">
    <property type="entry name" value="ATP-synt_Fo_b"/>
    <property type="match status" value="1"/>
</dbReference>
<dbReference type="PANTHER" id="PTHR33445">
    <property type="entry name" value="ATP SYNTHASE SUBUNIT B', CHLOROPLASTIC"/>
    <property type="match status" value="1"/>
</dbReference>
<dbReference type="Proteomes" id="UP000305840">
    <property type="component" value="Unassembled WGS sequence"/>
</dbReference>
<dbReference type="EMBL" id="MCZJ01000046">
    <property type="protein sequence ID" value="PMM54548.1"/>
    <property type="molecule type" value="Genomic_DNA"/>
</dbReference>
<dbReference type="GO" id="GO:0005886">
    <property type="term" value="C:plasma membrane"/>
    <property type="evidence" value="ECO:0007669"/>
    <property type="project" value="UniProtKB-SubCell"/>
</dbReference>
<dbReference type="InterPro" id="IPR028987">
    <property type="entry name" value="ATP_synth_B-like_membr_sf"/>
</dbReference>
<keyword evidence="2 15" id="KW-0813">Transport</keyword>
<keyword evidence="3 15" id="KW-1003">Cell membrane</keyword>
<dbReference type="GeneID" id="77317773"/>
<evidence type="ECO:0000256" key="10">
    <source>
        <dbReference type="ARBA" id="ARBA00023310"/>
    </source>
</evidence>
<dbReference type="HAMAP" id="MF_01398">
    <property type="entry name" value="ATP_synth_b_bprime"/>
    <property type="match status" value="1"/>
</dbReference>
<proteinExistence type="inferred from homology"/>
<evidence type="ECO:0000256" key="3">
    <source>
        <dbReference type="ARBA" id="ARBA00022475"/>
    </source>
</evidence>
<dbReference type="OrthoDB" id="9788020at2"/>
<dbReference type="PANTHER" id="PTHR33445:SF1">
    <property type="entry name" value="ATP SYNTHASE SUBUNIT B"/>
    <property type="match status" value="1"/>
</dbReference>
<keyword evidence="28" id="KW-1185">Reference proteome</keyword>
<reference evidence="24 25" key="1">
    <citation type="submission" date="2016-07" db="EMBL/GenBank/DDBJ databases">
        <title>Nontailed viruses are major unrecognized killers of bacteria in the ocean.</title>
        <authorList>
            <person name="Kauffman K."/>
            <person name="Hussain F."/>
            <person name="Yang J."/>
            <person name="Arevalo P."/>
            <person name="Brown J."/>
            <person name="Cutler M."/>
            <person name="Kelly L."/>
            <person name="Polz M.F."/>
        </authorList>
    </citation>
    <scope>NUCLEOTIDE SEQUENCE [LARGE SCALE GENOMIC DNA]</scope>
    <source>
        <strain evidence="25">10N.261.46.F8</strain>
        <strain evidence="26">10N.261.48.A1</strain>
        <strain evidence="27">10N.261.51.B8</strain>
        <strain evidence="24">10N.261.52.F7</strain>
    </source>
</reference>
<keyword evidence="8 15" id="KW-0406">Ion transport</keyword>
<evidence type="ECO:0000256" key="11">
    <source>
        <dbReference type="ARBA" id="ARBA00025198"/>
    </source>
</evidence>
<protein>
    <recommendedName>
        <fullName evidence="15">ATP synthase subunit b</fullName>
    </recommendedName>
    <alternativeName>
        <fullName evidence="15">ATP synthase F(0) sector subunit b</fullName>
    </alternativeName>
    <alternativeName>
        <fullName evidence="15">ATPase subunit I</fullName>
    </alternativeName>
    <alternativeName>
        <fullName evidence="15">F-type ATPase subunit b</fullName>
        <shortName evidence="15">F-ATPase subunit b</shortName>
    </alternativeName>
</protein>
<keyword evidence="7 15" id="KW-1133">Transmembrane helix</keyword>
<reference evidence="20" key="2">
    <citation type="submission" date="2016-07" db="EMBL/GenBank/DDBJ databases">
        <authorList>
            <person name="Wan K."/>
            <person name="Booth B."/>
            <person name="Spirohn K."/>
            <person name="Hao T."/>
            <person name="Hu Y."/>
            <person name="Calderwood M."/>
            <person name="Hill D."/>
            <person name="Mohr S."/>
            <person name="Vidal M."/>
            <person name="Celniker S."/>
            <person name="Perrimon N."/>
        </authorList>
    </citation>
    <scope>NUCLEOTIDE SEQUENCE</scope>
    <source>
        <strain evidence="22">10N.261.46.F8</strain>
        <strain evidence="20">10N.261.51.B8</strain>
    </source>
</reference>
<dbReference type="EMBL" id="MCSB01000046">
    <property type="protein sequence ID" value="PME24079.1"/>
    <property type="molecule type" value="Genomic_DNA"/>
</dbReference>
<evidence type="ECO:0000313" key="27">
    <source>
        <dbReference type="Proteomes" id="UP000235746"/>
    </source>
</evidence>
<dbReference type="RefSeq" id="WP_004730401.1">
    <property type="nucleotide sequence ID" value="NZ_CAWNVI010000102.1"/>
</dbReference>
<evidence type="ECO:0000313" key="21">
    <source>
        <dbReference type="EMBL" id="PMM54548.1"/>
    </source>
</evidence>
<reference evidence="20 28" key="4">
    <citation type="journal article" date="2018" name="Nature">
        <title>A major lineage of non-tailed dsDNA viruses as unrecognized killers of marine bacteria.</title>
        <authorList>
            <person name="Kauffman K.M."/>
            <person name="Hussain F.A."/>
            <person name="Yang J."/>
            <person name="Arevalo P."/>
            <person name="Brown J.M."/>
            <person name="Chang W.K."/>
            <person name="VanInsberghe D."/>
            <person name="Elsherbini J."/>
            <person name="Sharma R.S."/>
            <person name="Cutler M.B."/>
            <person name="Kelly L."/>
            <person name="Polz M.F."/>
        </authorList>
    </citation>
    <scope>NUCLEOTIDE SEQUENCE</scope>
    <source>
        <strain evidence="22">10N.261.46.F8</strain>
        <strain evidence="21">10N.261.48.A1</strain>
        <strain evidence="20">10N.261.51.B8</strain>
        <strain evidence="19">10N.261.52.F7</strain>
        <strain evidence="18 28">10N.286.55.E1</strain>
    </source>
</reference>
<evidence type="ECO:0000256" key="14">
    <source>
        <dbReference type="ARBA" id="ARBA00037847"/>
    </source>
</evidence>
<dbReference type="GO" id="GO:0012505">
    <property type="term" value="C:endomembrane system"/>
    <property type="evidence" value="ECO:0007669"/>
    <property type="project" value="UniProtKB-SubCell"/>
</dbReference>
<dbReference type="InterPro" id="IPR005864">
    <property type="entry name" value="ATP_synth_F0_bsu_bac"/>
</dbReference>
<dbReference type="GO" id="GO:0046961">
    <property type="term" value="F:proton-transporting ATPase activity, rotational mechanism"/>
    <property type="evidence" value="ECO:0007669"/>
    <property type="project" value="TreeGrafter"/>
</dbReference>
<accession>A0A0L1LA57</accession>
<keyword evidence="6 15" id="KW-0375">Hydrogen ion transport</keyword>
<dbReference type="Pfam" id="PF00430">
    <property type="entry name" value="ATP-synt_B"/>
    <property type="match status" value="1"/>
</dbReference>
<dbReference type="EMBL" id="MCZK01000102">
    <property type="protein sequence ID" value="PMM71454.1"/>
    <property type="molecule type" value="Genomic_DNA"/>
</dbReference>
<dbReference type="EMBL" id="MCXM01000035">
    <property type="protein sequence ID" value="PMK43352.1"/>
    <property type="molecule type" value="Genomic_DNA"/>
</dbReference>
<dbReference type="Proteomes" id="UP000235746">
    <property type="component" value="Unassembled WGS sequence"/>
</dbReference>
<reference evidence="23 29" key="5">
    <citation type="submission" date="2019-04" db="EMBL/GenBank/DDBJ databases">
        <title>A reverse ecology approach based on a biological definition of microbial populations.</title>
        <authorList>
            <person name="Arevalo P."/>
            <person name="Vaninsberghe D."/>
            <person name="Elsherbini J."/>
            <person name="Gore J."/>
            <person name="Polz M."/>
        </authorList>
    </citation>
    <scope>NUCLEOTIDE SEQUENCE [LARGE SCALE GENOMIC DNA]</scope>
    <source>
        <strain evidence="23 29">10N.222.48.A1</strain>
    </source>
</reference>
<dbReference type="GO" id="GO:0046933">
    <property type="term" value="F:proton-transporting ATP synthase activity, rotational mechanism"/>
    <property type="evidence" value="ECO:0007669"/>
    <property type="project" value="UniProtKB-UniRule"/>
</dbReference>
<keyword evidence="4 15" id="KW-0138">CF(0)</keyword>
<dbReference type="Gene3D" id="6.10.250.1580">
    <property type="match status" value="1"/>
</dbReference>
<keyword evidence="17" id="KW-0175">Coiled coil</keyword>
<evidence type="ECO:0000256" key="2">
    <source>
        <dbReference type="ARBA" id="ARBA00022448"/>
    </source>
</evidence>
<gene>
    <name evidence="15" type="primary">atpF</name>
    <name evidence="22" type="ORF">BCT49_04620</name>
    <name evidence="21" type="ORF">BCT50_12775</name>
    <name evidence="20" type="ORF">BCT74_07200</name>
    <name evidence="19" type="ORF">BCT99_05845</name>
    <name evidence="18" type="ORF">BCV38_10665</name>
    <name evidence="23" type="ORF">FCV91_11100</name>
</gene>
<dbReference type="GO" id="GO:0045259">
    <property type="term" value="C:proton-transporting ATP synthase complex"/>
    <property type="evidence" value="ECO:0007669"/>
    <property type="project" value="UniProtKB-KW"/>
</dbReference>
<evidence type="ECO:0000256" key="6">
    <source>
        <dbReference type="ARBA" id="ARBA00022781"/>
    </source>
</evidence>
<evidence type="ECO:0000256" key="13">
    <source>
        <dbReference type="ARBA" id="ARBA00026054"/>
    </source>
</evidence>
<organism evidence="20 27">
    <name type="scientific">Vibrio lentus</name>
    <dbReference type="NCBI Taxonomy" id="136468"/>
    <lineage>
        <taxon>Bacteria</taxon>
        <taxon>Pseudomonadati</taxon>
        <taxon>Pseudomonadota</taxon>
        <taxon>Gammaproteobacteria</taxon>
        <taxon>Vibrionales</taxon>
        <taxon>Vibrionaceae</taxon>
        <taxon>Vibrio</taxon>
    </lineage>
</organism>
<dbReference type="SUPFAM" id="SSF81573">
    <property type="entry name" value="F1F0 ATP synthase subunit B, membrane domain"/>
    <property type="match status" value="1"/>
</dbReference>
<keyword evidence="5 15" id="KW-0812">Transmembrane</keyword>
<evidence type="ECO:0000313" key="26">
    <source>
        <dbReference type="Proteomes" id="UP000235554"/>
    </source>
</evidence>
<comment type="subunit">
    <text evidence="13">F-type ATPases have 2 components, F(1) - the catalytic core - and F(0) - the membrane proton channel. F(1) has five subunits: alpha(3), beta(3), gamma(1), delta(1), epsilon(1). F(0) has four main subunits: a(1), b(2) and c(10-14). The alpha and beta chains form an alternating ring which encloses part of the gamma chain. F(1) is attached to F(0) by a central stalk formed by the gamma and epsilon chains, while a peripheral stalk is formed by the delta and b chains.</text>
</comment>
<dbReference type="AlphaFoldDB" id="A0A0L1LA57"/>
<evidence type="ECO:0000256" key="7">
    <source>
        <dbReference type="ARBA" id="ARBA00022989"/>
    </source>
</evidence>
<evidence type="ECO:0000256" key="15">
    <source>
        <dbReference type="HAMAP-Rule" id="MF_01398"/>
    </source>
</evidence>
<evidence type="ECO:0000313" key="18">
    <source>
        <dbReference type="EMBL" id="PME24079.1"/>
    </source>
</evidence>
<evidence type="ECO:0000256" key="4">
    <source>
        <dbReference type="ARBA" id="ARBA00022547"/>
    </source>
</evidence>
<comment type="function">
    <text evidence="12">Component of the F(0) channel, it forms part of the peripheral stalk, linking F(1) to F(0). The b'-subunit is a diverged and duplicated form of b found in plants and photosynthetic bacteria.</text>
</comment>
<comment type="similarity">
    <text evidence="1 15 16">Belongs to the ATPase B chain family.</text>
</comment>
<keyword evidence="9 15" id="KW-0472">Membrane</keyword>
<evidence type="ECO:0000313" key="22">
    <source>
        <dbReference type="EMBL" id="PMM71454.1"/>
    </source>
</evidence>
<evidence type="ECO:0000256" key="12">
    <source>
        <dbReference type="ARBA" id="ARBA00025614"/>
    </source>
</evidence>
<sequence>MNLNASMFGQAISFVIFVWLCMKYVWPPLTAMLDERQKEIADGLRHSENAAKELELAKSNGAQLVADAKKNVTELIEQGKKRRNEIITLAHQEGEQEKARILEQGRAELEGERQKLRRELQADMADAVIQSAQKLISKNLDSETNRALVDQMISEL</sequence>
<dbReference type="Proteomes" id="UP000235406">
    <property type="component" value="Unassembled WGS sequence"/>
</dbReference>
<reference evidence="18" key="3">
    <citation type="submission" date="2016-07" db="EMBL/GenBank/DDBJ databases">
        <authorList>
            <person name="Kauffman K."/>
            <person name="Arevalo P."/>
            <person name="Polz M.F."/>
        </authorList>
    </citation>
    <scope>NUCLEOTIDE SEQUENCE</scope>
    <source>
        <strain evidence="21">10N.261.48.A1</strain>
        <strain evidence="19">10N.261.52.F7</strain>
        <strain evidence="18">10N.286.55.E1</strain>
    </source>
</reference>